<dbReference type="OrthoDB" id="3438840at2759"/>
<feature type="region of interest" description="Disordered" evidence="1">
    <location>
        <begin position="607"/>
        <end position="679"/>
    </location>
</feature>
<feature type="compositionally biased region" description="Low complexity" evidence="1">
    <location>
        <begin position="33"/>
        <end position="42"/>
    </location>
</feature>
<feature type="compositionally biased region" description="Polar residues" evidence="1">
    <location>
        <begin position="647"/>
        <end position="661"/>
    </location>
</feature>
<feature type="compositionally biased region" description="Pro residues" evidence="1">
    <location>
        <begin position="1"/>
        <end position="16"/>
    </location>
</feature>
<feature type="compositionally biased region" description="Acidic residues" evidence="1">
    <location>
        <begin position="186"/>
        <end position="207"/>
    </location>
</feature>
<dbReference type="AlphaFoldDB" id="A0A7C8I1H5"/>
<proteinExistence type="predicted"/>
<dbReference type="Proteomes" id="UP000481861">
    <property type="component" value="Unassembled WGS sequence"/>
</dbReference>
<feature type="compositionally biased region" description="Low complexity" evidence="1">
    <location>
        <begin position="608"/>
        <end position="621"/>
    </location>
</feature>
<keyword evidence="3" id="KW-1185">Reference proteome</keyword>
<accession>A0A7C8I1H5</accession>
<protein>
    <submittedName>
        <fullName evidence="2">Uncharacterized protein</fullName>
    </submittedName>
</protein>
<comment type="caution">
    <text evidence="2">The sequence shown here is derived from an EMBL/GenBank/DDBJ whole genome shotgun (WGS) entry which is preliminary data.</text>
</comment>
<reference evidence="2 3" key="1">
    <citation type="submission" date="2020-01" db="EMBL/GenBank/DDBJ databases">
        <authorList>
            <consortium name="DOE Joint Genome Institute"/>
            <person name="Haridas S."/>
            <person name="Albert R."/>
            <person name="Binder M."/>
            <person name="Bloem J."/>
            <person name="Labutti K."/>
            <person name="Salamov A."/>
            <person name="Andreopoulos B."/>
            <person name="Baker S.E."/>
            <person name="Barry K."/>
            <person name="Bills G."/>
            <person name="Bluhm B.H."/>
            <person name="Cannon C."/>
            <person name="Castanera R."/>
            <person name="Culley D.E."/>
            <person name="Daum C."/>
            <person name="Ezra D."/>
            <person name="Gonzalez J.B."/>
            <person name="Henrissat B."/>
            <person name="Kuo A."/>
            <person name="Liang C."/>
            <person name="Lipzen A."/>
            <person name="Lutzoni F."/>
            <person name="Magnuson J."/>
            <person name="Mondo S."/>
            <person name="Nolan M."/>
            <person name="Ohm R."/>
            <person name="Pangilinan J."/>
            <person name="Park H.-J.H."/>
            <person name="Ramirez L."/>
            <person name="Alfaro M."/>
            <person name="Sun H."/>
            <person name="Tritt A."/>
            <person name="Yoshinaga Y."/>
            <person name="Zwiers L.-H.L."/>
            <person name="Turgeon B.G."/>
            <person name="Goodwin S.B."/>
            <person name="Spatafora J.W."/>
            <person name="Crous P.W."/>
            <person name="Grigoriev I.V."/>
        </authorList>
    </citation>
    <scope>NUCLEOTIDE SEQUENCE [LARGE SCALE GENOMIC DNA]</scope>
    <source>
        <strain evidence="2 3">CBS 611.86</strain>
    </source>
</reference>
<evidence type="ECO:0000313" key="2">
    <source>
        <dbReference type="EMBL" id="KAF2866726.1"/>
    </source>
</evidence>
<dbReference type="EMBL" id="JAADJZ010000026">
    <property type="protein sequence ID" value="KAF2866726.1"/>
    <property type="molecule type" value="Genomic_DNA"/>
</dbReference>
<evidence type="ECO:0000313" key="3">
    <source>
        <dbReference type="Proteomes" id="UP000481861"/>
    </source>
</evidence>
<feature type="region of interest" description="Disordered" evidence="1">
    <location>
        <begin position="109"/>
        <end position="209"/>
    </location>
</feature>
<name>A0A7C8I1H5_9PLEO</name>
<feature type="compositionally biased region" description="Low complexity" evidence="1">
    <location>
        <begin position="287"/>
        <end position="296"/>
    </location>
</feature>
<gene>
    <name evidence="2" type="ORF">BDV95DRAFT_504514</name>
</gene>
<feature type="compositionally biased region" description="Acidic residues" evidence="1">
    <location>
        <begin position="668"/>
        <end position="677"/>
    </location>
</feature>
<organism evidence="2 3">
    <name type="scientific">Massariosphaeria phaeospora</name>
    <dbReference type="NCBI Taxonomy" id="100035"/>
    <lineage>
        <taxon>Eukaryota</taxon>
        <taxon>Fungi</taxon>
        <taxon>Dikarya</taxon>
        <taxon>Ascomycota</taxon>
        <taxon>Pezizomycotina</taxon>
        <taxon>Dothideomycetes</taxon>
        <taxon>Pleosporomycetidae</taxon>
        <taxon>Pleosporales</taxon>
        <taxon>Pleosporales incertae sedis</taxon>
        <taxon>Massariosphaeria</taxon>
    </lineage>
</organism>
<feature type="region of interest" description="Disordered" evidence="1">
    <location>
        <begin position="332"/>
        <end position="400"/>
    </location>
</feature>
<feature type="region of interest" description="Disordered" evidence="1">
    <location>
        <begin position="708"/>
        <end position="733"/>
    </location>
</feature>
<feature type="region of interest" description="Disordered" evidence="1">
    <location>
        <begin position="273"/>
        <end position="305"/>
    </location>
</feature>
<evidence type="ECO:0000256" key="1">
    <source>
        <dbReference type="SAM" id="MobiDB-lite"/>
    </source>
</evidence>
<feature type="region of interest" description="Disordered" evidence="1">
    <location>
        <begin position="1"/>
        <end position="93"/>
    </location>
</feature>
<sequence>MSPTPAPVPAGLPSPRSPTLSDFGMILPESTFPRSRSPSPYVERPPSPPALYTHANHSTRSIKLASAPQGRRGASPACSPPLSKKSSRSTLRTMADINVGAKYSALREDALASSPTIQDSLSTQPPNSWGNHQQRRYSTTSSSVHSDDLENMKWPAFDGQSGFDDSGVVLDDEEDEERDQFPVAGGDDDMDNDQWLDGQSDGDDDGDNASAALSRRAEIILANAKKRLNVMEGNLRGARQSLVVSPTLNSTKMSTELSHQLAAARERDRKLYAGMGPIPPRTRHYHSSPLSSSNSPGHLRNQSETAVPLPFTPSYMSKVPVTRASSALGIASGPWSPEGHGHGRFPIRESRSVEVMREPQGSDEPEVSLRSHSRGSRSPQSTLETLPEEDGTPGLHRPSSMTIDLRDQMNELKGRISSLKLRAKEDSVRRQSLQSLRTPSPFTSAETWYSDADAYKNGGSPVSADAGVGVKLESPVRKALYEEERSFPSTPNITHLDPALGHTQDETGINDVTEQLEPGSTQHYPIEHYDDRHLSDPVELEVDIQGQDLDDIDDIDFFSVQNDDVEPAGSSVYEDAVYEMPVTERHEDRLDAFDYENFFLHSAMGTYSSTSRRSSSGSGDSVATTRPVTAILSPPVPTKSAKRISLHQRNSSVDSVSTMASFATAAEEQSDDEENEQMDQFSQQLLSNQPSHHATQSSLTSLRSDSAINMSKPLSSPTQTSTSRESSPASGLMTGLQTSKIFSVLLESPTQEQHPQLALSEEEMQLIYSLAASFRQVCANLQNTTADQYERKEWRRRLDDARRLLEGDVPEGRLF</sequence>
<feature type="compositionally biased region" description="Polar residues" evidence="1">
    <location>
        <begin position="113"/>
        <end position="144"/>
    </location>
</feature>
<feature type="compositionally biased region" description="Basic and acidic residues" evidence="1">
    <location>
        <begin position="346"/>
        <end position="357"/>
    </location>
</feature>